<dbReference type="Proteomes" id="UP001372834">
    <property type="component" value="Unassembled WGS sequence"/>
</dbReference>
<comment type="caution">
    <text evidence="1">The sequence shown here is derived from an EMBL/GenBank/DDBJ whole genome shotgun (WGS) entry which is preliminary data.</text>
</comment>
<name>A0AAN8PEZ3_POLSC</name>
<protein>
    <submittedName>
        <fullName evidence="1">Uncharacterized protein</fullName>
    </submittedName>
</protein>
<reference evidence="1 2" key="1">
    <citation type="submission" date="2023-10" db="EMBL/GenBank/DDBJ databases">
        <title>Genomes of two closely related lineages of the louse Polyplax serrata with different host specificities.</title>
        <authorList>
            <person name="Martinu J."/>
            <person name="Tarabai H."/>
            <person name="Stefka J."/>
            <person name="Hypsa V."/>
        </authorList>
    </citation>
    <scope>NUCLEOTIDE SEQUENCE [LARGE SCALE GENOMIC DNA]</scope>
    <source>
        <strain evidence="1">HR10_N</strain>
    </source>
</reference>
<organism evidence="1 2">
    <name type="scientific">Polyplax serrata</name>
    <name type="common">Common mouse louse</name>
    <dbReference type="NCBI Taxonomy" id="468196"/>
    <lineage>
        <taxon>Eukaryota</taxon>
        <taxon>Metazoa</taxon>
        <taxon>Ecdysozoa</taxon>
        <taxon>Arthropoda</taxon>
        <taxon>Hexapoda</taxon>
        <taxon>Insecta</taxon>
        <taxon>Pterygota</taxon>
        <taxon>Neoptera</taxon>
        <taxon>Paraneoptera</taxon>
        <taxon>Psocodea</taxon>
        <taxon>Troctomorpha</taxon>
        <taxon>Phthiraptera</taxon>
        <taxon>Anoplura</taxon>
        <taxon>Polyplacidae</taxon>
        <taxon>Polyplax</taxon>
    </lineage>
</organism>
<evidence type="ECO:0000313" key="1">
    <source>
        <dbReference type="EMBL" id="KAK6629357.1"/>
    </source>
</evidence>
<dbReference type="EMBL" id="JAWJWE010000036">
    <property type="protein sequence ID" value="KAK6629357.1"/>
    <property type="molecule type" value="Genomic_DNA"/>
</dbReference>
<accession>A0AAN8PEZ3</accession>
<gene>
    <name evidence="1" type="ORF">RUM43_003174</name>
</gene>
<evidence type="ECO:0000313" key="2">
    <source>
        <dbReference type="Proteomes" id="UP001372834"/>
    </source>
</evidence>
<proteinExistence type="predicted"/>
<dbReference type="AlphaFoldDB" id="A0AAN8PEZ3"/>
<sequence length="55" mass="5998">MDEVEVAKRGPQRLFLANFGLNSGECEILSKLASVDGAQRSVEGKYLNPLGTCWV</sequence>